<reference evidence="1" key="1">
    <citation type="journal article" date="2023" name="Mol. Phylogenet. Evol.">
        <title>Genome-scale phylogeny and comparative genomics of the fungal order Sordariales.</title>
        <authorList>
            <person name="Hensen N."/>
            <person name="Bonometti L."/>
            <person name="Westerberg I."/>
            <person name="Brannstrom I.O."/>
            <person name="Guillou S."/>
            <person name="Cros-Aarteil S."/>
            <person name="Calhoun S."/>
            <person name="Haridas S."/>
            <person name="Kuo A."/>
            <person name="Mondo S."/>
            <person name="Pangilinan J."/>
            <person name="Riley R."/>
            <person name="LaButti K."/>
            <person name="Andreopoulos B."/>
            <person name="Lipzen A."/>
            <person name="Chen C."/>
            <person name="Yan M."/>
            <person name="Daum C."/>
            <person name="Ng V."/>
            <person name="Clum A."/>
            <person name="Steindorff A."/>
            <person name="Ohm R.A."/>
            <person name="Martin F."/>
            <person name="Silar P."/>
            <person name="Natvig D.O."/>
            <person name="Lalanne C."/>
            <person name="Gautier V."/>
            <person name="Ament-Velasquez S.L."/>
            <person name="Kruys A."/>
            <person name="Hutchinson M.I."/>
            <person name="Powell A.J."/>
            <person name="Barry K."/>
            <person name="Miller A.N."/>
            <person name="Grigoriev I.V."/>
            <person name="Debuchy R."/>
            <person name="Gladieux P."/>
            <person name="Hiltunen Thoren M."/>
            <person name="Johannesson H."/>
        </authorList>
    </citation>
    <scope>NUCLEOTIDE SEQUENCE</scope>
    <source>
        <strain evidence="1">CBS 333.67</strain>
    </source>
</reference>
<protein>
    <submittedName>
        <fullName evidence="1">Uncharacterized protein</fullName>
    </submittedName>
</protein>
<accession>A0AAJ0GL22</accession>
<keyword evidence="2" id="KW-1185">Reference proteome</keyword>
<evidence type="ECO:0000313" key="1">
    <source>
        <dbReference type="EMBL" id="KAK3301860.1"/>
    </source>
</evidence>
<dbReference type="RefSeq" id="XP_062717640.1">
    <property type="nucleotide sequence ID" value="XM_062864108.1"/>
</dbReference>
<proteinExistence type="predicted"/>
<dbReference type="GeneID" id="87882937"/>
<comment type="caution">
    <text evidence="1">The sequence shown here is derived from an EMBL/GenBank/DDBJ whole genome shotgun (WGS) entry which is preliminary data.</text>
</comment>
<organism evidence="1 2">
    <name type="scientific">Chaetomium strumarium</name>
    <dbReference type="NCBI Taxonomy" id="1170767"/>
    <lineage>
        <taxon>Eukaryota</taxon>
        <taxon>Fungi</taxon>
        <taxon>Dikarya</taxon>
        <taxon>Ascomycota</taxon>
        <taxon>Pezizomycotina</taxon>
        <taxon>Sordariomycetes</taxon>
        <taxon>Sordariomycetidae</taxon>
        <taxon>Sordariales</taxon>
        <taxon>Chaetomiaceae</taxon>
        <taxon>Chaetomium</taxon>
    </lineage>
</organism>
<gene>
    <name evidence="1" type="ORF">B0T15DRAFT_325472</name>
</gene>
<evidence type="ECO:0000313" key="2">
    <source>
        <dbReference type="Proteomes" id="UP001273166"/>
    </source>
</evidence>
<reference evidence="1" key="2">
    <citation type="submission" date="2023-06" db="EMBL/GenBank/DDBJ databases">
        <authorList>
            <consortium name="Lawrence Berkeley National Laboratory"/>
            <person name="Mondo S.J."/>
            <person name="Hensen N."/>
            <person name="Bonometti L."/>
            <person name="Westerberg I."/>
            <person name="Brannstrom I.O."/>
            <person name="Guillou S."/>
            <person name="Cros-Aarteil S."/>
            <person name="Calhoun S."/>
            <person name="Haridas S."/>
            <person name="Kuo A."/>
            <person name="Pangilinan J."/>
            <person name="Riley R."/>
            <person name="Labutti K."/>
            <person name="Andreopoulos B."/>
            <person name="Lipzen A."/>
            <person name="Chen C."/>
            <person name="Yanf M."/>
            <person name="Daum C."/>
            <person name="Ng V."/>
            <person name="Clum A."/>
            <person name="Steindorff A."/>
            <person name="Ohm R."/>
            <person name="Martin F."/>
            <person name="Silar P."/>
            <person name="Natvig D."/>
            <person name="Lalanne C."/>
            <person name="Gautier V."/>
            <person name="Ament-Velasquez S.L."/>
            <person name="Kruys A."/>
            <person name="Hutchinson M.I."/>
            <person name="Powell A.J."/>
            <person name="Barry K."/>
            <person name="Miller A.N."/>
            <person name="Grigoriev I.V."/>
            <person name="Debuchy R."/>
            <person name="Gladieux P."/>
            <person name="Thoren M.H."/>
            <person name="Johannesson H."/>
        </authorList>
    </citation>
    <scope>NUCLEOTIDE SEQUENCE</scope>
    <source>
        <strain evidence="1">CBS 333.67</strain>
    </source>
</reference>
<dbReference type="AlphaFoldDB" id="A0AAJ0GL22"/>
<name>A0AAJ0GL22_9PEZI</name>
<dbReference type="Proteomes" id="UP001273166">
    <property type="component" value="Unassembled WGS sequence"/>
</dbReference>
<sequence length="132" mass="15009">MWKEIQSHLCIDVQSETADPDFRLLDPCKMYCGSLVKVQRNNGLVCLSGSDDVVELVHETARRYLLETGRFYGAGLHTEIALFYHSSAPKKTRLGKTSQTEARLDKTRRRPNLATDMPCLTRFPKSLGRFFG</sequence>
<dbReference type="EMBL" id="JAUDZG010000008">
    <property type="protein sequence ID" value="KAK3301860.1"/>
    <property type="molecule type" value="Genomic_DNA"/>
</dbReference>